<dbReference type="PANTHER" id="PTHR39323">
    <property type="entry name" value="BLR1149 PROTEIN"/>
    <property type="match status" value="1"/>
</dbReference>
<dbReference type="InterPro" id="IPR024173">
    <property type="entry name" value="Pesterase_MJ0037-like"/>
</dbReference>
<keyword evidence="2" id="KW-0255">Endonuclease</keyword>
<evidence type="ECO:0000313" key="3">
    <source>
        <dbReference type="Proteomes" id="UP000332515"/>
    </source>
</evidence>
<dbReference type="PIRSF" id="PIRSF000887">
    <property type="entry name" value="Pesterase_MJ0037"/>
    <property type="match status" value="1"/>
</dbReference>
<dbReference type="NCBIfam" id="TIGR04123">
    <property type="entry name" value="P_estr_lig_assc"/>
    <property type="match status" value="1"/>
</dbReference>
<gene>
    <name evidence="2" type="primary">pdeM</name>
    <name evidence="2" type="ORF">F0357_17260</name>
</gene>
<evidence type="ECO:0000259" key="1">
    <source>
        <dbReference type="Pfam" id="PF00149"/>
    </source>
</evidence>
<dbReference type="Gene3D" id="3.60.21.10">
    <property type="match status" value="1"/>
</dbReference>
<dbReference type="EMBL" id="VWNA01000001">
    <property type="protein sequence ID" value="MQT14364.1"/>
    <property type="molecule type" value="Genomic_DNA"/>
</dbReference>
<dbReference type="InterPro" id="IPR026336">
    <property type="entry name" value="PdeM-like"/>
</dbReference>
<comment type="caution">
    <text evidence="2">The sequence shown here is derived from an EMBL/GenBank/DDBJ whole genome shotgun (WGS) entry which is preliminary data.</text>
</comment>
<reference evidence="2 3" key="1">
    <citation type="submission" date="2019-09" db="EMBL/GenBank/DDBJ databases">
        <title>Segnochrobactrum spirostomi gen. nov., sp. nov., isolated from the ciliate Spirostomum cf. yagiui and description of a novel family, Segnochrobactraceae fam. nov. within the order Rhizobiales of the class Alphaproteobacteria.</title>
        <authorList>
            <person name="Akter S."/>
            <person name="Shazib S.U.A."/>
            <person name="Shin M.K."/>
        </authorList>
    </citation>
    <scope>NUCLEOTIDE SEQUENCE [LARGE SCALE GENOMIC DNA]</scope>
    <source>
        <strain evidence="2 3">Sp-1</strain>
    </source>
</reference>
<dbReference type="InterPro" id="IPR029052">
    <property type="entry name" value="Metallo-depent_PP-like"/>
</dbReference>
<dbReference type="EC" id="3.1.-.-" evidence="2"/>
<dbReference type="Proteomes" id="UP000332515">
    <property type="component" value="Unassembled WGS sequence"/>
</dbReference>
<dbReference type="Pfam" id="PF00149">
    <property type="entry name" value="Metallophos"/>
    <property type="match status" value="1"/>
</dbReference>
<sequence length="238" mass="24947">MNFVDSPPRAEDAISPVTVAGTRLSLHASGALWIAAERLLVVADLHLEKGSSFARTGQFLPPYDTATTLARLEGVVGALDPAAVVALGDSFHDRDGPARLGDDDRRRLARLMVGRDWIWVTGNHDPVLPPTLGGDVASELGVSGLTLRHEPSAGPAPGEVAGHLHPVARVVGRGRSLRRRCFAGDGERLVLPAFGALAGGLNVLDAAFAPILPRGRLRAHLIGEGRLYAFAGPALLPG</sequence>
<protein>
    <submittedName>
        <fullName evidence="2">Ligase-associated DNA damage response endonuclease PdeM</fullName>
        <ecNumber evidence="2">3.1.-.-</ecNumber>
    </submittedName>
</protein>
<keyword evidence="2" id="KW-0436">Ligase</keyword>
<feature type="domain" description="Calcineurin-like phosphoesterase" evidence="1">
    <location>
        <begin position="38"/>
        <end position="130"/>
    </location>
</feature>
<dbReference type="AlphaFoldDB" id="A0A6A7Y5A5"/>
<keyword evidence="2" id="KW-0540">Nuclease</keyword>
<dbReference type="GO" id="GO:0016787">
    <property type="term" value="F:hydrolase activity"/>
    <property type="evidence" value="ECO:0007669"/>
    <property type="project" value="UniProtKB-KW"/>
</dbReference>
<dbReference type="PANTHER" id="PTHR39323:SF1">
    <property type="entry name" value="BLR1149 PROTEIN"/>
    <property type="match status" value="1"/>
</dbReference>
<proteinExistence type="predicted"/>
<dbReference type="GO" id="GO:0004519">
    <property type="term" value="F:endonuclease activity"/>
    <property type="evidence" value="ECO:0007669"/>
    <property type="project" value="UniProtKB-KW"/>
</dbReference>
<keyword evidence="3" id="KW-1185">Reference proteome</keyword>
<dbReference type="InterPro" id="IPR004843">
    <property type="entry name" value="Calcineurin-like_PHP"/>
</dbReference>
<organism evidence="2 3">
    <name type="scientific">Segnochrobactrum spirostomi</name>
    <dbReference type="NCBI Taxonomy" id="2608987"/>
    <lineage>
        <taxon>Bacteria</taxon>
        <taxon>Pseudomonadati</taxon>
        <taxon>Pseudomonadota</taxon>
        <taxon>Alphaproteobacteria</taxon>
        <taxon>Hyphomicrobiales</taxon>
        <taxon>Segnochrobactraceae</taxon>
        <taxon>Segnochrobactrum</taxon>
    </lineage>
</organism>
<evidence type="ECO:0000313" key="2">
    <source>
        <dbReference type="EMBL" id="MQT14364.1"/>
    </source>
</evidence>
<keyword evidence="2" id="KW-0378">Hydrolase</keyword>
<accession>A0A6A7Y5A5</accession>
<dbReference type="SUPFAM" id="SSF56300">
    <property type="entry name" value="Metallo-dependent phosphatases"/>
    <property type="match status" value="1"/>
</dbReference>
<name>A0A6A7Y5A5_9HYPH</name>
<dbReference type="RefSeq" id="WP_153484947.1">
    <property type="nucleotide sequence ID" value="NZ_VWNA01000001.1"/>
</dbReference>
<dbReference type="GO" id="GO:0016874">
    <property type="term" value="F:ligase activity"/>
    <property type="evidence" value="ECO:0007669"/>
    <property type="project" value="UniProtKB-KW"/>
</dbReference>